<evidence type="ECO:0000313" key="3">
    <source>
        <dbReference type="EMBL" id="QCX39454.1"/>
    </source>
</evidence>
<keyword evidence="2" id="KW-0732">Signal</keyword>
<proteinExistence type="predicted"/>
<evidence type="ECO:0000256" key="1">
    <source>
        <dbReference type="SAM" id="MobiDB-lite"/>
    </source>
</evidence>
<dbReference type="KEGG" id="fbe:FF125_13780"/>
<evidence type="ECO:0000313" key="4">
    <source>
        <dbReference type="Proteomes" id="UP000306229"/>
    </source>
</evidence>
<feature type="chain" id="PRO_5023034826" description="Sperm nuclear basic protein PL-I" evidence="2">
    <location>
        <begin position="23"/>
        <end position="399"/>
    </location>
</feature>
<dbReference type="Proteomes" id="UP000306229">
    <property type="component" value="Chromosome"/>
</dbReference>
<dbReference type="OrthoDB" id="750023at2"/>
<organism evidence="3 4">
    <name type="scientific">Aureibaculum algae</name>
    <dbReference type="NCBI Taxonomy" id="2584122"/>
    <lineage>
        <taxon>Bacteria</taxon>
        <taxon>Pseudomonadati</taxon>
        <taxon>Bacteroidota</taxon>
        <taxon>Flavobacteriia</taxon>
        <taxon>Flavobacteriales</taxon>
        <taxon>Flavobacteriaceae</taxon>
        <taxon>Aureibaculum</taxon>
    </lineage>
</organism>
<feature type="compositionally biased region" description="Basic residues" evidence="1">
    <location>
        <begin position="217"/>
        <end position="227"/>
    </location>
</feature>
<dbReference type="RefSeq" id="WP_138950308.1">
    <property type="nucleotide sequence ID" value="NZ_CP040749.1"/>
</dbReference>
<dbReference type="EMBL" id="CP040749">
    <property type="protein sequence ID" value="QCX39454.1"/>
    <property type="molecule type" value="Genomic_DNA"/>
</dbReference>
<keyword evidence="4" id="KW-1185">Reference proteome</keyword>
<feature type="compositionally biased region" description="Polar residues" evidence="1">
    <location>
        <begin position="324"/>
        <end position="341"/>
    </location>
</feature>
<feature type="compositionally biased region" description="Low complexity" evidence="1">
    <location>
        <begin position="348"/>
        <end position="374"/>
    </location>
</feature>
<feature type="region of interest" description="Disordered" evidence="1">
    <location>
        <begin position="200"/>
        <end position="399"/>
    </location>
</feature>
<protein>
    <recommendedName>
        <fullName evidence="5">Sperm nuclear basic protein PL-I</fullName>
    </recommendedName>
</protein>
<accession>A0A5B7TVX6</accession>
<evidence type="ECO:0008006" key="5">
    <source>
        <dbReference type="Google" id="ProtNLM"/>
    </source>
</evidence>
<reference evidence="3 4" key="1">
    <citation type="submission" date="2019-05" db="EMBL/GenBank/DDBJ databases">
        <title>Algicella ahnfeltiae gen. nov., sp. nov., a novel marine bacterium of the family Flavobacteriaceae isolated from a red alga.</title>
        <authorList>
            <person name="Nedashkovskaya O.I."/>
            <person name="Kukhlevskiy A.D."/>
            <person name="Kim S.-G."/>
            <person name="Zhukova N.V."/>
            <person name="Mikhailov V.V."/>
        </authorList>
    </citation>
    <scope>NUCLEOTIDE SEQUENCE [LARGE SCALE GENOMIC DNA]</scope>
    <source>
        <strain evidence="3 4">10Alg115</strain>
    </source>
</reference>
<evidence type="ECO:0000256" key="2">
    <source>
        <dbReference type="SAM" id="SignalP"/>
    </source>
</evidence>
<feature type="compositionally biased region" description="Polar residues" evidence="1">
    <location>
        <begin position="279"/>
        <end position="303"/>
    </location>
</feature>
<feature type="compositionally biased region" description="Low complexity" evidence="1">
    <location>
        <begin position="242"/>
        <end position="273"/>
    </location>
</feature>
<dbReference type="AlphaFoldDB" id="A0A5B7TVX6"/>
<feature type="signal peptide" evidence="2">
    <location>
        <begin position="1"/>
        <end position="22"/>
    </location>
</feature>
<gene>
    <name evidence="3" type="ORF">FF125_13780</name>
</gene>
<name>A0A5B7TVX6_9FLAO</name>
<feature type="compositionally biased region" description="Polar residues" evidence="1">
    <location>
        <begin position="228"/>
        <end position="241"/>
    </location>
</feature>
<sequence length="399" mass="46630">MKKITLLLVTVFALSLSPQIYATDANTYLETQNRGVYENNKSFTFVEEGITFSIFQNGEFDFYINPRRGMHVGVDLDNVSISYNSGYNYEPYVQYDDYGAIIQIENTPIYYDSYGRIIEAGGVKINYRSSRVNRIGSLNIYYNSYGGYSYHRGYVNVFNRHHVFHPFHNFFVLPFFNRSILSYKPYRNRYRPTRYSYYYGKNNHKRNYNRSYNSNRGYKKINSRVRTRNSSVARSKGVNSKRNNTVTRRQTAQRNTATRNIKNSTRSNRTTNKTPKRTVAQNRSTTPRNNRTVNTQTRSTVQNRSDRKPAQRTVKTQSRKANERSISQRNSSTKNRSSLQITERKPVQRTTRTQTRKTSSSSRTASQRSTPTRTKSTVQRKTRTASTSPVKRSSSKRRM</sequence>